<name>A0A6C0HPL3_9ZZZZ</name>
<reference evidence="5" key="1">
    <citation type="journal article" date="2020" name="Nature">
        <title>Giant virus diversity and host interactions through global metagenomics.</title>
        <authorList>
            <person name="Schulz F."/>
            <person name="Roux S."/>
            <person name="Paez-Espino D."/>
            <person name="Jungbluth S."/>
            <person name="Walsh D.A."/>
            <person name="Denef V.J."/>
            <person name="McMahon K.D."/>
            <person name="Konstantinidis K.T."/>
            <person name="Eloe-Fadrosh E.A."/>
            <person name="Kyrpides N.C."/>
            <person name="Woyke T."/>
        </authorList>
    </citation>
    <scope>NUCLEOTIDE SEQUENCE</scope>
    <source>
        <strain evidence="5">GVMAG-M-3300023184-165</strain>
    </source>
</reference>
<proteinExistence type="predicted"/>
<organism evidence="5">
    <name type="scientific">viral metagenome</name>
    <dbReference type="NCBI Taxonomy" id="1070528"/>
    <lineage>
        <taxon>unclassified sequences</taxon>
        <taxon>metagenomes</taxon>
        <taxon>organismal metagenomes</taxon>
    </lineage>
</organism>
<evidence type="ECO:0000256" key="4">
    <source>
        <dbReference type="ARBA" id="ARBA00022640"/>
    </source>
</evidence>
<dbReference type="InterPro" id="IPR001344">
    <property type="entry name" value="Chloro_AB-bd_pln"/>
</dbReference>
<dbReference type="Gene3D" id="1.10.3460.10">
    <property type="entry name" value="Chlorophyll a/b binding protein domain"/>
    <property type="match status" value="1"/>
</dbReference>
<comment type="subcellular location">
    <subcellularLocation>
        <location evidence="1">Plastid</location>
    </subcellularLocation>
</comment>
<evidence type="ECO:0000313" key="5">
    <source>
        <dbReference type="EMBL" id="QHT82602.1"/>
    </source>
</evidence>
<dbReference type="PANTHER" id="PTHR21649">
    <property type="entry name" value="CHLOROPHYLL A/B BINDING PROTEIN"/>
    <property type="match status" value="1"/>
</dbReference>
<dbReference type="GO" id="GO:0016020">
    <property type="term" value="C:membrane"/>
    <property type="evidence" value="ECO:0007669"/>
    <property type="project" value="InterPro"/>
</dbReference>
<keyword evidence="3" id="KW-0602">Photosynthesis</keyword>
<keyword evidence="2" id="KW-0150">Chloroplast</keyword>
<keyword evidence="4" id="KW-0934">Plastid</keyword>
<dbReference type="InterPro" id="IPR022796">
    <property type="entry name" value="Chloroa_b-bind"/>
</dbReference>
<dbReference type="GO" id="GO:0009765">
    <property type="term" value="P:photosynthesis, light harvesting"/>
    <property type="evidence" value="ECO:0007669"/>
    <property type="project" value="InterPro"/>
</dbReference>
<protein>
    <submittedName>
        <fullName evidence="5">Uncharacterized protein</fullName>
    </submittedName>
</protein>
<dbReference type="SUPFAM" id="SSF103511">
    <property type="entry name" value="Chlorophyll a-b binding protein"/>
    <property type="match status" value="1"/>
</dbReference>
<evidence type="ECO:0000256" key="2">
    <source>
        <dbReference type="ARBA" id="ARBA00022528"/>
    </source>
</evidence>
<dbReference type="EMBL" id="MN740002">
    <property type="protein sequence ID" value="QHT82602.1"/>
    <property type="molecule type" value="Genomic_DNA"/>
</dbReference>
<evidence type="ECO:0000256" key="1">
    <source>
        <dbReference type="ARBA" id="ARBA00004474"/>
    </source>
</evidence>
<accession>A0A6C0HPL3</accession>
<dbReference type="GO" id="GO:0009536">
    <property type="term" value="C:plastid"/>
    <property type="evidence" value="ECO:0007669"/>
    <property type="project" value="UniProtKB-SubCell"/>
</dbReference>
<dbReference type="Pfam" id="PF00504">
    <property type="entry name" value="Chloroa_b-bind"/>
    <property type="match status" value="1"/>
</dbReference>
<dbReference type="AlphaFoldDB" id="A0A6C0HPL3"/>
<sequence>MNKIVSLFLLFCCAANGFNFYGSTKPLGYFDPLGFAKNKPESELVRLREAELKHGRWGMISAVAIPATELVTHEQGIHVLDNANYLTVSAFVSLVAASELQSMILGWENPFKGSSNLYLLKTDYQPGSLGFSLPASFLGKDEQFMLDAEINHGRLAMIGSLGMIVQELVSDKPIF</sequence>
<evidence type="ECO:0000256" key="3">
    <source>
        <dbReference type="ARBA" id="ARBA00022531"/>
    </source>
</evidence>